<reference evidence="2 3" key="1">
    <citation type="submission" date="2024-04" db="EMBL/GenBank/DDBJ databases">
        <title>Tritrichomonas musculus Genome.</title>
        <authorList>
            <person name="Alves-Ferreira E."/>
            <person name="Grigg M."/>
            <person name="Lorenzi H."/>
            <person name="Galac M."/>
        </authorList>
    </citation>
    <scope>NUCLEOTIDE SEQUENCE [LARGE SCALE GENOMIC DNA]</scope>
    <source>
        <strain evidence="2 3">EAF2021</strain>
    </source>
</reference>
<keyword evidence="3" id="KW-1185">Reference proteome</keyword>
<dbReference type="EMBL" id="JAPFFF010000014">
    <property type="protein sequence ID" value="KAK8870515.1"/>
    <property type="molecule type" value="Genomic_DNA"/>
</dbReference>
<protein>
    <submittedName>
        <fullName evidence="2">Uncharacterized protein</fullName>
    </submittedName>
</protein>
<feature type="signal peptide" evidence="1">
    <location>
        <begin position="1"/>
        <end position="20"/>
    </location>
</feature>
<accession>A0ABR2IY36</accession>
<proteinExistence type="predicted"/>
<keyword evidence="1" id="KW-0732">Signal</keyword>
<dbReference type="Proteomes" id="UP001470230">
    <property type="component" value="Unassembled WGS sequence"/>
</dbReference>
<evidence type="ECO:0000256" key="1">
    <source>
        <dbReference type="SAM" id="SignalP"/>
    </source>
</evidence>
<evidence type="ECO:0000313" key="3">
    <source>
        <dbReference type="Proteomes" id="UP001470230"/>
    </source>
</evidence>
<name>A0ABR2IY36_9EUKA</name>
<sequence>MVKCTYILFITILIISLFAALNDTIFPINNSTSNVLDCETISVVNFNSDEGQITLQVRIPESFEYPKQNIFSFLSINVVTHYFSNSQNHFNNLNNTYYYSSQISSNNQYNIGDEFVFESSFDFENGFYDSKMINSTDFLFNIYYQFYGHHCLTLKCFDSNIFKTEIDFNNITHFQPNTTIVENPSKFRNICYADQKFYAILPQTGYFSELYVGDYMFPFDILKKRKGFRFSGNSSFLFTNFRYKTWQQILFQLTPLLNILKNSDEVRLFTVTKNDKDVKMPSIFKSRILTYSDLHVCFESLEILSEINRYEIRLKPFKYDEQSQQHKDKEYIDNSYLIEEALFDQSFSITSEIALQKPITKEKFAISSDLHSYFKIIEENFPDIEIFEITENTTCAEMAFQFGDVSVLIGTKIDELVGSVFLNKDAVVVDMQSYRCFCGDWMKKFSSKLGLKYISFDQECDCDNFSCSDLIDWEMPIKLDEKEILSIIEQLF</sequence>
<gene>
    <name evidence="2" type="ORF">M9Y10_008399</name>
</gene>
<evidence type="ECO:0000313" key="2">
    <source>
        <dbReference type="EMBL" id="KAK8870515.1"/>
    </source>
</evidence>
<organism evidence="2 3">
    <name type="scientific">Tritrichomonas musculus</name>
    <dbReference type="NCBI Taxonomy" id="1915356"/>
    <lineage>
        <taxon>Eukaryota</taxon>
        <taxon>Metamonada</taxon>
        <taxon>Parabasalia</taxon>
        <taxon>Tritrichomonadida</taxon>
        <taxon>Tritrichomonadidae</taxon>
        <taxon>Tritrichomonas</taxon>
    </lineage>
</organism>
<comment type="caution">
    <text evidence="2">The sequence shown here is derived from an EMBL/GenBank/DDBJ whole genome shotgun (WGS) entry which is preliminary data.</text>
</comment>
<feature type="chain" id="PRO_5047011105" evidence="1">
    <location>
        <begin position="21"/>
        <end position="492"/>
    </location>
</feature>